<protein>
    <submittedName>
        <fullName evidence="3">Uncharacterized protein</fullName>
    </submittedName>
</protein>
<dbReference type="InterPro" id="IPR031335">
    <property type="entry name" value="Glyco_hydro_63_C"/>
</dbReference>
<keyword evidence="4" id="KW-1185">Reference proteome</keyword>
<dbReference type="InterPro" id="IPR054491">
    <property type="entry name" value="MGH1-like_GH"/>
</dbReference>
<dbReference type="Gene3D" id="1.50.10.10">
    <property type="match status" value="2"/>
</dbReference>
<dbReference type="OrthoDB" id="9798687at2"/>
<dbReference type="SUPFAM" id="SSF48208">
    <property type="entry name" value="Six-hairpin glycosidases"/>
    <property type="match status" value="1"/>
</dbReference>
<dbReference type="GO" id="GO:0009311">
    <property type="term" value="P:oligosaccharide metabolic process"/>
    <property type="evidence" value="ECO:0007669"/>
    <property type="project" value="InterPro"/>
</dbReference>
<feature type="domain" description="Glycosyl hydrolase family 63 C-terminal" evidence="1">
    <location>
        <begin position="618"/>
        <end position="705"/>
    </location>
</feature>
<reference evidence="3 4" key="1">
    <citation type="submission" date="2018-03" db="EMBL/GenBank/DDBJ databases">
        <title>The ancient ancestry and fast evolution of plastids.</title>
        <authorList>
            <person name="Moore K.R."/>
            <person name="Magnabosco C."/>
            <person name="Momper L."/>
            <person name="Gold D.A."/>
            <person name="Bosak T."/>
            <person name="Fournier G.P."/>
        </authorList>
    </citation>
    <scope>NUCLEOTIDE SEQUENCE [LARGE SCALE GENOMIC DNA]</scope>
    <source>
        <strain evidence="3 4">CCALA 037</strain>
    </source>
</reference>
<dbReference type="Pfam" id="PF03200">
    <property type="entry name" value="Glyco_hydro_63"/>
    <property type="match status" value="1"/>
</dbReference>
<sequence length="818" mass="94761">MTAEEQRLQADRDRQAYWRRWGPYLSERQWGTVREDYSADGAAWEHFPHEQARSRAYRWGEDGIAGISDNHQRLCFAIALWNGADPILKERLFGLTGPEGNHGEDVKEYYFYLDNTPSHAYMKYFYKYPHAAFPYTQLVQENQRRGYREPEFELVDTGIFDDDRYFDIYIEYAKATDEDILIQITAINRGAERQTLHLLPTLWFRNTWSWDLDSPKPQLQQLHSGDLHSVIAADSSTLGDRYLYCQSTALLFTENETNSDRLFGTPNSSPYVKDGINDYIVHGRTEAVNPQQLGTKVAADYELTLDAHQAQTIQLRLTNRDDLAAPFAEFADIFALRQQEADEFYQRITPNRLSDDARQIQRQAFAGLLWTKQYYHYVVEDWLQGDPTQPPPQRHHPRNSAWIHVFNDDIISMPDKWEFPWFAAWDLAFHCIPLATLDPDFAKRQLDRLTREWYMHPNGQIPAYEWHFGDVNPPVHAWATWRVYQIEQEVYGRSDPAFLERVFQKLLLNFTWWVNQKDHNGNNIFQGGFLGLDNIGIFYDVLHLPDGRHHHLKVRSMVGLVPLFATAILESATLDRLPDFQRRFEWFIANRPNLHRNLAALSAPGAQARRLLAIVNPIDRLPHILYRLLDETEFLSPYGVRSLSKIHAQQPYTFSEGGQLHTIAYEPAESTTGMFGGNSNWRGPIWLQMNFLIIESLQQFHTYLGDEFTVECPTGSGQWLTLAEVATELSHRSIAIFEQNAAGNRPVHDGNRLFQTDPHWRDLLLFYEHFNGDNGAGLGANHQTGWTGLVATLIRDCSERSPISQPEYPQPISSIVDR</sequence>
<dbReference type="PANTHER" id="PTHR10412">
    <property type="entry name" value="MANNOSYL-OLIGOSACCHARIDE GLUCOSIDASE"/>
    <property type="match status" value="1"/>
</dbReference>
<dbReference type="Pfam" id="PF22422">
    <property type="entry name" value="MGH1-like_GH"/>
    <property type="match status" value="1"/>
</dbReference>
<feature type="domain" description="Mannosylglycerate hydrolase MGH1-like glycoside hydrolase" evidence="2">
    <location>
        <begin position="420"/>
        <end position="522"/>
    </location>
</feature>
<evidence type="ECO:0000259" key="1">
    <source>
        <dbReference type="Pfam" id="PF03200"/>
    </source>
</evidence>
<comment type="caution">
    <text evidence="3">The sequence shown here is derived from an EMBL/GenBank/DDBJ whole genome shotgun (WGS) entry which is preliminary data.</text>
</comment>
<name>A0A2T1GH62_9CYAN</name>
<dbReference type="InterPro" id="IPR004888">
    <property type="entry name" value="Glycoside_hydrolase_63"/>
</dbReference>
<dbReference type="RefSeq" id="WP_106303522.1">
    <property type="nucleotide sequence ID" value="NZ_PVWO01000096.1"/>
</dbReference>
<accession>A0A2T1GH62</accession>
<dbReference type="AlphaFoldDB" id="A0A2T1GH62"/>
<proteinExistence type="predicted"/>
<evidence type="ECO:0000313" key="4">
    <source>
        <dbReference type="Proteomes" id="UP000238937"/>
    </source>
</evidence>
<dbReference type="GO" id="GO:0004573">
    <property type="term" value="F:Glc3Man9GlcNAc2 oligosaccharide glucosidase activity"/>
    <property type="evidence" value="ECO:0007669"/>
    <property type="project" value="InterPro"/>
</dbReference>
<evidence type="ECO:0000313" key="3">
    <source>
        <dbReference type="EMBL" id="PSB57030.1"/>
    </source>
</evidence>
<dbReference type="Proteomes" id="UP000238937">
    <property type="component" value="Unassembled WGS sequence"/>
</dbReference>
<dbReference type="InterPro" id="IPR008928">
    <property type="entry name" value="6-hairpin_glycosidase_sf"/>
</dbReference>
<dbReference type="PANTHER" id="PTHR10412:SF10">
    <property type="entry name" value="GLYCOSYL HYDROLASE FAMILY 63 C-TERMINAL DOMAIN-CONTAINING PROTEIN"/>
    <property type="match status" value="1"/>
</dbReference>
<evidence type="ECO:0000259" key="2">
    <source>
        <dbReference type="Pfam" id="PF22422"/>
    </source>
</evidence>
<dbReference type="EMBL" id="PVWO01000096">
    <property type="protein sequence ID" value="PSB57030.1"/>
    <property type="molecule type" value="Genomic_DNA"/>
</dbReference>
<organism evidence="3 4">
    <name type="scientific">Chamaesiphon polymorphus CCALA 037</name>
    <dbReference type="NCBI Taxonomy" id="2107692"/>
    <lineage>
        <taxon>Bacteria</taxon>
        <taxon>Bacillati</taxon>
        <taxon>Cyanobacteriota</taxon>
        <taxon>Cyanophyceae</taxon>
        <taxon>Gomontiellales</taxon>
        <taxon>Chamaesiphonaceae</taxon>
        <taxon>Chamaesiphon</taxon>
    </lineage>
</organism>
<gene>
    <name evidence="3" type="ORF">C7B77_09850</name>
</gene>
<dbReference type="InterPro" id="IPR012341">
    <property type="entry name" value="6hp_glycosidase-like_sf"/>
</dbReference>